<evidence type="ECO:0000256" key="2">
    <source>
        <dbReference type="ARBA" id="ARBA00010637"/>
    </source>
</evidence>
<keyword evidence="7" id="KW-0653">Protein transport</keyword>
<keyword evidence="6" id="KW-0812">Transmembrane</keyword>
<evidence type="ECO:0000313" key="10">
    <source>
        <dbReference type="EMBL" id="MBM6578371.1"/>
    </source>
</evidence>
<evidence type="ECO:0000313" key="11">
    <source>
        <dbReference type="Proteomes" id="UP000763641"/>
    </source>
</evidence>
<dbReference type="EMBL" id="JAFEMC010000007">
    <property type="protein sequence ID" value="MBM6578371.1"/>
    <property type="molecule type" value="Genomic_DNA"/>
</dbReference>
<dbReference type="Gene3D" id="3.30.1360.100">
    <property type="entry name" value="General secretion pathway protein M, EpsM"/>
    <property type="match status" value="1"/>
</dbReference>
<evidence type="ECO:0000256" key="1">
    <source>
        <dbReference type="ARBA" id="ARBA00004377"/>
    </source>
</evidence>
<sequence>MIALRTWFVQRSKREQRLLLVMAALAVVTIVWGLIIRPAANALSSARERHAAAVIRLGETHNLVDALRQARRAPPIVGTLTEIVRTRAEEAGFPLASIDPDGGDGVRVAIASARGAALSTWLARLERYGIVVESAALTDNGDRTVAARLVLRSRGQ</sequence>
<comment type="subcellular location">
    <subcellularLocation>
        <location evidence="1">Cell inner membrane</location>
        <topology evidence="1">Single-pass membrane protein</topology>
    </subcellularLocation>
</comment>
<evidence type="ECO:0000256" key="9">
    <source>
        <dbReference type="ARBA" id="ARBA00023136"/>
    </source>
</evidence>
<accession>A0ABS2DE42</accession>
<dbReference type="InterPro" id="IPR007690">
    <property type="entry name" value="T2SS_GspM"/>
</dbReference>
<dbReference type="SUPFAM" id="SSF103054">
    <property type="entry name" value="General secretion pathway protein M, EpsM"/>
    <property type="match status" value="1"/>
</dbReference>
<evidence type="ECO:0000256" key="7">
    <source>
        <dbReference type="ARBA" id="ARBA00022927"/>
    </source>
</evidence>
<reference evidence="10 11" key="1">
    <citation type="submission" date="2020-12" db="EMBL/GenBank/DDBJ databases">
        <title>Sphingomonas sp.</title>
        <authorList>
            <person name="Kim M.K."/>
        </authorList>
    </citation>
    <scope>NUCLEOTIDE SEQUENCE [LARGE SCALE GENOMIC DNA]</scope>
    <source>
        <strain evidence="10 11">BT552</strain>
    </source>
</reference>
<organism evidence="10 11">
    <name type="scientific">Sphingomonas longa</name>
    <dbReference type="NCBI Taxonomy" id="2778730"/>
    <lineage>
        <taxon>Bacteria</taxon>
        <taxon>Pseudomonadati</taxon>
        <taxon>Pseudomonadota</taxon>
        <taxon>Alphaproteobacteria</taxon>
        <taxon>Sphingomonadales</taxon>
        <taxon>Sphingomonadaceae</taxon>
        <taxon>Sphingomonas</taxon>
    </lineage>
</organism>
<keyword evidence="9" id="KW-0472">Membrane</keyword>
<dbReference type="Proteomes" id="UP000763641">
    <property type="component" value="Unassembled WGS sequence"/>
</dbReference>
<evidence type="ECO:0000256" key="5">
    <source>
        <dbReference type="ARBA" id="ARBA00022519"/>
    </source>
</evidence>
<evidence type="ECO:0000256" key="8">
    <source>
        <dbReference type="ARBA" id="ARBA00022989"/>
    </source>
</evidence>
<protein>
    <submittedName>
        <fullName evidence="10">Type II secretion system protein M</fullName>
    </submittedName>
</protein>
<keyword evidence="4" id="KW-1003">Cell membrane</keyword>
<dbReference type="InterPro" id="IPR023229">
    <property type="entry name" value="T2SS_M_periplasmic_sf"/>
</dbReference>
<evidence type="ECO:0000256" key="6">
    <source>
        <dbReference type="ARBA" id="ARBA00022692"/>
    </source>
</evidence>
<evidence type="ECO:0000256" key="3">
    <source>
        <dbReference type="ARBA" id="ARBA00022448"/>
    </source>
</evidence>
<keyword evidence="3" id="KW-0813">Transport</keyword>
<proteinExistence type="inferred from homology"/>
<keyword evidence="11" id="KW-1185">Reference proteome</keyword>
<name>A0ABS2DE42_9SPHN</name>
<keyword evidence="5" id="KW-0997">Cell inner membrane</keyword>
<gene>
    <name evidence="10" type="ORF">ILT43_18470</name>
</gene>
<comment type="similarity">
    <text evidence="2">Belongs to the GSP M family.</text>
</comment>
<comment type="caution">
    <text evidence="10">The sequence shown here is derived from an EMBL/GenBank/DDBJ whole genome shotgun (WGS) entry which is preliminary data.</text>
</comment>
<keyword evidence="8" id="KW-1133">Transmembrane helix</keyword>
<dbReference type="Pfam" id="PF04612">
    <property type="entry name" value="T2SSM"/>
    <property type="match status" value="1"/>
</dbReference>
<evidence type="ECO:0000256" key="4">
    <source>
        <dbReference type="ARBA" id="ARBA00022475"/>
    </source>
</evidence>
<dbReference type="RefSeq" id="WP_204200465.1">
    <property type="nucleotide sequence ID" value="NZ_JAFEMC010000007.1"/>
</dbReference>